<name>A0A2K9A7U8_9GAMM</name>
<reference evidence="1 2" key="1">
    <citation type="submission" date="2017-12" db="EMBL/GenBank/DDBJ databases">
        <title>Kangiella profundi FT102 completed genome.</title>
        <authorList>
            <person name="Xu J."/>
            <person name="Wang J."/>
            <person name="Lu Y."/>
        </authorList>
    </citation>
    <scope>NUCLEOTIDE SEQUENCE [LARGE SCALE GENOMIC DNA]</scope>
    <source>
        <strain evidence="1 2">FT102</strain>
    </source>
</reference>
<dbReference type="Proteomes" id="UP000232693">
    <property type="component" value="Chromosome"/>
</dbReference>
<evidence type="ECO:0000313" key="1">
    <source>
        <dbReference type="EMBL" id="AUD78790.1"/>
    </source>
</evidence>
<dbReference type="RefSeq" id="WP_106646641.1">
    <property type="nucleotide sequence ID" value="NZ_BMGO01000001.1"/>
</dbReference>
<keyword evidence="2" id="KW-1185">Reference proteome</keyword>
<dbReference type="KEGG" id="kpd:CW740_05785"/>
<sequence>MNVYVIETHLLDGDQDIAVFDKKPKAERYVESHELHGKPEVVKVPVRGYQSNPDEVYTASNYDAARDIQFFEGVYGNQKEAEIAAGPNGLVLHRSIRH</sequence>
<evidence type="ECO:0000313" key="2">
    <source>
        <dbReference type="Proteomes" id="UP000232693"/>
    </source>
</evidence>
<accession>A0A2K9A7U8</accession>
<dbReference type="EMBL" id="CP025120">
    <property type="protein sequence ID" value="AUD78790.1"/>
    <property type="molecule type" value="Genomic_DNA"/>
</dbReference>
<protein>
    <submittedName>
        <fullName evidence="1">Uncharacterized protein</fullName>
    </submittedName>
</protein>
<proteinExistence type="predicted"/>
<dbReference type="AlphaFoldDB" id="A0A2K9A7U8"/>
<gene>
    <name evidence="1" type="ORF">CW740_05785</name>
</gene>
<dbReference type="OrthoDB" id="6196468at2"/>
<organism evidence="1 2">
    <name type="scientific">Kangiella profundi</name>
    <dbReference type="NCBI Taxonomy" id="1561924"/>
    <lineage>
        <taxon>Bacteria</taxon>
        <taxon>Pseudomonadati</taxon>
        <taxon>Pseudomonadota</taxon>
        <taxon>Gammaproteobacteria</taxon>
        <taxon>Kangiellales</taxon>
        <taxon>Kangiellaceae</taxon>
        <taxon>Kangiella</taxon>
    </lineage>
</organism>